<dbReference type="PANTHER" id="PTHR47285">
    <property type="entry name" value="PROTEIN TIC 62, CHLOROPLASTIC"/>
    <property type="match status" value="1"/>
</dbReference>
<dbReference type="InterPro" id="IPR029063">
    <property type="entry name" value="SAM-dependent_MTases_sf"/>
</dbReference>
<dbReference type="PANTHER" id="PTHR47285:SF1">
    <property type="entry name" value="PROTEIN TIC 62, CHLOROPLASTIC"/>
    <property type="match status" value="1"/>
</dbReference>
<feature type="region of interest" description="Disordered" evidence="5">
    <location>
        <begin position="340"/>
        <end position="481"/>
    </location>
</feature>
<evidence type="ECO:0000313" key="8">
    <source>
        <dbReference type="EMBL" id="GFY89666.1"/>
    </source>
</evidence>
<dbReference type="Pfam" id="PF13847">
    <property type="entry name" value="Methyltransf_31"/>
    <property type="match status" value="1"/>
</dbReference>
<feature type="compositionally biased region" description="Basic and acidic residues" evidence="5">
    <location>
        <begin position="469"/>
        <end position="480"/>
    </location>
</feature>
<dbReference type="Proteomes" id="UP000585474">
    <property type="component" value="Unassembled WGS sequence"/>
</dbReference>
<feature type="compositionally biased region" description="Basic and acidic residues" evidence="5">
    <location>
        <begin position="400"/>
        <end position="412"/>
    </location>
</feature>
<evidence type="ECO:0000259" key="7">
    <source>
        <dbReference type="Pfam" id="PF13847"/>
    </source>
</evidence>
<dbReference type="InterPro" id="IPR016040">
    <property type="entry name" value="NAD(P)-bd_dom"/>
</dbReference>
<dbReference type="OrthoDB" id="419598at2759"/>
<feature type="domain" description="NAD(P)-binding" evidence="6">
    <location>
        <begin position="148"/>
        <end position="303"/>
    </location>
</feature>
<feature type="domain" description="Methyltransferase" evidence="7">
    <location>
        <begin position="648"/>
        <end position="770"/>
    </location>
</feature>
<dbReference type="CDD" id="cd02440">
    <property type="entry name" value="AdoMet_MTases"/>
    <property type="match status" value="1"/>
</dbReference>
<evidence type="ECO:0000256" key="1">
    <source>
        <dbReference type="ARBA" id="ARBA00004229"/>
    </source>
</evidence>
<comment type="subcellular location">
    <subcellularLocation>
        <location evidence="1">Plastid</location>
        <location evidence="1">Chloroplast</location>
    </subcellularLocation>
</comment>
<name>A0A7J0ETX9_9ERIC</name>
<evidence type="ECO:0000256" key="4">
    <source>
        <dbReference type="ARBA" id="ARBA00022946"/>
    </source>
</evidence>
<dbReference type="Pfam" id="PF13460">
    <property type="entry name" value="NAD_binding_10"/>
    <property type="match status" value="1"/>
</dbReference>
<comment type="caution">
    <text evidence="8">The sequence shown here is derived from an EMBL/GenBank/DDBJ whole genome shotgun (WGS) entry which is preliminary data.</text>
</comment>
<feature type="compositionally biased region" description="Polar residues" evidence="5">
    <location>
        <begin position="389"/>
        <end position="399"/>
    </location>
</feature>
<dbReference type="InterPro" id="IPR025714">
    <property type="entry name" value="Methyltranfer_dom"/>
</dbReference>
<evidence type="ECO:0000256" key="5">
    <source>
        <dbReference type="SAM" id="MobiDB-lite"/>
    </source>
</evidence>
<keyword evidence="9" id="KW-1185">Reference proteome</keyword>
<dbReference type="CDD" id="cd05243">
    <property type="entry name" value="SDR_a5"/>
    <property type="match status" value="1"/>
</dbReference>
<dbReference type="InterPro" id="IPR036291">
    <property type="entry name" value="NAD(P)-bd_dom_sf"/>
</dbReference>
<keyword evidence="2" id="KW-0150">Chloroplast</keyword>
<dbReference type="AlphaFoldDB" id="A0A7J0ETX9"/>
<dbReference type="Gene3D" id="3.40.50.150">
    <property type="entry name" value="Vaccinia Virus protein VP39"/>
    <property type="match status" value="1"/>
</dbReference>
<evidence type="ECO:0000259" key="6">
    <source>
        <dbReference type="Pfam" id="PF13460"/>
    </source>
</evidence>
<protein>
    <submittedName>
        <fullName evidence="8">NAD(P)-binding Rossmann-fold superfamily protein</fullName>
    </submittedName>
</protein>
<dbReference type="FunFam" id="3.40.50.720:FF:000499">
    <property type="entry name" value="Protein TIC 62, chloroplastic"/>
    <property type="match status" value="1"/>
</dbReference>
<dbReference type="SUPFAM" id="SSF53335">
    <property type="entry name" value="S-adenosyl-L-methionine-dependent methyltransferases"/>
    <property type="match status" value="1"/>
</dbReference>
<feature type="region of interest" description="Disordered" evidence="5">
    <location>
        <begin position="577"/>
        <end position="606"/>
    </location>
</feature>
<evidence type="ECO:0000256" key="2">
    <source>
        <dbReference type="ARBA" id="ARBA00022528"/>
    </source>
</evidence>
<keyword evidence="3" id="KW-0934">Plastid</keyword>
<evidence type="ECO:0000313" key="9">
    <source>
        <dbReference type="Proteomes" id="UP000585474"/>
    </source>
</evidence>
<sequence length="815" mass="90005">MELRCLQSPNITGIPSTVTQIGLREKSFVSGQVIKIHNFKKYPDASKIKFIGFRAQASAQGQLKQFQRIANSKDENLVFVAGATGRVGSRTVRELLKLGFKVRAGVRSAQRAESLLQSVQQMKLGDDVASEGTKLNNIISLVFSPAIEKLEIVECDLEKRDQIEPALGNASVVICCIGASEKEVFDITGPYRIDYQATKNLIDAATVAKVKHFILLTSLGTNKIGFPAAILNLFWGVLIWKRKAEEVLLASGLPYTIVRPGGMERPTDAYKETHNITLSEEDTLFGGQVSNLQVAEFMAFMAKNRSLSYCKVVEVVAETTAPLTPMGELLVKIPSQRVEVKPLKKPPSTPVEKEPATEKSMSTASLSPYIVYEDLKPPTSPSPTPSTSARATQVNSSETPTDKQAAETEEKTTSPLSPYTTYDALRPPTLPSPNAPNGPVLLSSSSNDGSQMTTVLVNNTPQAFPTYKPGDEPHQAEPKPRPLSPFTIETAGFLYPLPLPRSPSFCFPSLRQHSCHTSTAATDHCKTLCRHPCLPPPCQSLPHLPHWRDNVTATPSCRSTTLTATPIPFSEFLATTLGEQPDEPDGRPQMDGDSQRQTETEISGAVEPSTALAYLDPHYWDQRFAHEEHYEWFKDYSHFRHLIQQHVHPNSSVLELGCGNSQLCEELYKDGVTDITCTDLSAVAVERMQKRLLSKGYKEIKVLEADMLDLPFSNESFDVVIEKGTMDVLFVDSGDPWNPRPATVDKAMAMLRGVHRVLKPDGIFISIAFGQGRRSSESNGLIERVNTTSISLFHDELESEDYIFRMNIDELENQT</sequence>
<dbReference type="Gene3D" id="3.40.50.720">
    <property type="entry name" value="NAD(P)-binding Rossmann-like Domain"/>
    <property type="match status" value="1"/>
</dbReference>
<gene>
    <name evidence="8" type="ORF">Acr_06g0016060</name>
</gene>
<dbReference type="InterPro" id="IPR044719">
    <property type="entry name" value="TIC62"/>
</dbReference>
<dbReference type="SUPFAM" id="SSF51735">
    <property type="entry name" value="NAD(P)-binding Rossmann-fold domains"/>
    <property type="match status" value="1"/>
</dbReference>
<organism evidence="8 9">
    <name type="scientific">Actinidia rufa</name>
    <dbReference type="NCBI Taxonomy" id="165716"/>
    <lineage>
        <taxon>Eukaryota</taxon>
        <taxon>Viridiplantae</taxon>
        <taxon>Streptophyta</taxon>
        <taxon>Embryophyta</taxon>
        <taxon>Tracheophyta</taxon>
        <taxon>Spermatophyta</taxon>
        <taxon>Magnoliopsida</taxon>
        <taxon>eudicotyledons</taxon>
        <taxon>Gunneridae</taxon>
        <taxon>Pentapetalae</taxon>
        <taxon>asterids</taxon>
        <taxon>Ericales</taxon>
        <taxon>Actinidiaceae</taxon>
        <taxon>Actinidia</taxon>
    </lineage>
</organism>
<accession>A0A7J0ETX9</accession>
<proteinExistence type="predicted"/>
<feature type="compositionally biased region" description="Basic and acidic residues" evidence="5">
    <location>
        <begin position="584"/>
        <end position="599"/>
    </location>
</feature>
<evidence type="ECO:0000256" key="3">
    <source>
        <dbReference type="ARBA" id="ARBA00022640"/>
    </source>
</evidence>
<reference evidence="8 9" key="1">
    <citation type="submission" date="2019-07" db="EMBL/GenBank/DDBJ databases">
        <title>De Novo Assembly of kiwifruit Actinidia rufa.</title>
        <authorList>
            <person name="Sugita-Konishi S."/>
            <person name="Sato K."/>
            <person name="Mori E."/>
            <person name="Abe Y."/>
            <person name="Kisaki G."/>
            <person name="Hamano K."/>
            <person name="Suezawa K."/>
            <person name="Otani M."/>
            <person name="Fukuda T."/>
            <person name="Manabe T."/>
            <person name="Gomi K."/>
            <person name="Tabuchi M."/>
            <person name="Akimitsu K."/>
            <person name="Kataoka I."/>
        </authorList>
    </citation>
    <scope>NUCLEOTIDE SEQUENCE [LARGE SCALE GENOMIC DNA]</scope>
    <source>
        <strain evidence="9">cv. Fuchu</strain>
    </source>
</reference>
<dbReference type="EMBL" id="BJWL01000006">
    <property type="protein sequence ID" value="GFY89666.1"/>
    <property type="molecule type" value="Genomic_DNA"/>
</dbReference>
<dbReference type="GO" id="GO:0009507">
    <property type="term" value="C:chloroplast"/>
    <property type="evidence" value="ECO:0007669"/>
    <property type="project" value="UniProtKB-SubCell"/>
</dbReference>
<feature type="compositionally biased region" description="Polar residues" evidence="5">
    <location>
        <begin position="442"/>
        <end position="463"/>
    </location>
</feature>
<keyword evidence="4" id="KW-0809">Transit peptide</keyword>